<organism evidence="2 3">
    <name type="scientific">Brassica campestris</name>
    <name type="common">Field mustard</name>
    <dbReference type="NCBI Taxonomy" id="3711"/>
    <lineage>
        <taxon>Eukaryota</taxon>
        <taxon>Viridiplantae</taxon>
        <taxon>Streptophyta</taxon>
        <taxon>Embryophyta</taxon>
        <taxon>Tracheophyta</taxon>
        <taxon>Spermatophyta</taxon>
        <taxon>Magnoliopsida</taxon>
        <taxon>eudicotyledons</taxon>
        <taxon>Gunneridae</taxon>
        <taxon>Pentapetalae</taxon>
        <taxon>rosids</taxon>
        <taxon>malvids</taxon>
        <taxon>Brassicales</taxon>
        <taxon>Brassicaceae</taxon>
        <taxon>Brassiceae</taxon>
        <taxon>Brassica</taxon>
    </lineage>
</organism>
<reference evidence="2 3" key="1">
    <citation type="submission" date="2021-07" db="EMBL/GenBank/DDBJ databases">
        <authorList>
            <consortium name="Genoscope - CEA"/>
            <person name="William W."/>
        </authorList>
    </citation>
    <scope>NUCLEOTIDE SEQUENCE [LARGE SCALE GENOMIC DNA]</scope>
</reference>
<dbReference type="Proteomes" id="UP000694005">
    <property type="component" value="Chromosome A10"/>
</dbReference>
<gene>
    <name evidence="2" type="ORF">BRAPAZ1V2_A10P27080.2</name>
</gene>
<name>A0A8D9I738_BRACM</name>
<dbReference type="Gramene" id="A10p27080.2_BraZ1">
    <property type="protein sequence ID" value="A10p27080.2_BraZ1.CDS"/>
    <property type="gene ID" value="A10g27080.2_BraZ1"/>
</dbReference>
<dbReference type="EMBL" id="LS974626">
    <property type="protein sequence ID" value="CAG7911462.1"/>
    <property type="molecule type" value="Genomic_DNA"/>
</dbReference>
<proteinExistence type="predicted"/>
<keyword evidence="1" id="KW-0812">Transmembrane</keyword>
<keyword evidence="1" id="KW-1133">Transmembrane helix</keyword>
<protein>
    <submittedName>
        <fullName evidence="2">Uncharacterized protein</fullName>
    </submittedName>
</protein>
<evidence type="ECO:0000313" key="2">
    <source>
        <dbReference type="EMBL" id="CAG7911462.1"/>
    </source>
</evidence>
<keyword evidence="1" id="KW-0472">Membrane</keyword>
<dbReference type="AlphaFoldDB" id="A0A8D9I738"/>
<feature type="transmembrane region" description="Helical" evidence="1">
    <location>
        <begin position="30"/>
        <end position="52"/>
    </location>
</feature>
<evidence type="ECO:0000256" key="1">
    <source>
        <dbReference type="SAM" id="Phobius"/>
    </source>
</evidence>
<evidence type="ECO:0000313" key="3">
    <source>
        <dbReference type="Proteomes" id="UP000694005"/>
    </source>
</evidence>
<sequence length="102" mass="11586">MQTRVIQMEEGKDNGILIRSVKSKPFPAKLLLILGLFLAFALTVFVISVSTINLEETEILEEITLHTRIHTYACSLIFIPQEKLCIEQCGFLRFTCLTPSTR</sequence>
<accession>A0A8D9I738</accession>